<dbReference type="InterPro" id="IPR036890">
    <property type="entry name" value="HATPase_C_sf"/>
</dbReference>
<dbReference type="Proteomes" id="UP000539313">
    <property type="component" value="Unassembled WGS sequence"/>
</dbReference>
<gene>
    <name evidence="1" type="ORF">HNR21_006347</name>
</gene>
<comment type="caution">
    <text evidence="1">The sequence shown here is derived from an EMBL/GenBank/DDBJ whole genome shotgun (WGS) entry which is preliminary data.</text>
</comment>
<name>A0A7W3N4Q1_9ACTN</name>
<keyword evidence="2" id="KW-1185">Reference proteome</keyword>
<dbReference type="Gene3D" id="3.30.565.10">
    <property type="entry name" value="Histidine kinase-like ATPase, C-terminal domain"/>
    <property type="match status" value="1"/>
</dbReference>
<organism evidence="1 2">
    <name type="scientific">Thermomonospora cellulosilytica</name>
    <dbReference type="NCBI Taxonomy" id="1411118"/>
    <lineage>
        <taxon>Bacteria</taxon>
        <taxon>Bacillati</taxon>
        <taxon>Actinomycetota</taxon>
        <taxon>Actinomycetes</taxon>
        <taxon>Streptosporangiales</taxon>
        <taxon>Thermomonosporaceae</taxon>
        <taxon>Thermomonospora</taxon>
    </lineage>
</organism>
<dbReference type="AlphaFoldDB" id="A0A7W3N4Q1"/>
<dbReference type="EMBL" id="JACJII010000001">
    <property type="protein sequence ID" value="MBA9007465.1"/>
    <property type="molecule type" value="Genomic_DNA"/>
</dbReference>
<evidence type="ECO:0000313" key="2">
    <source>
        <dbReference type="Proteomes" id="UP000539313"/>
    </source>
</evidence>
<reference evidence="1 2" key="1">
    <citation type="submission" date="2020-08" db="EMBL/GenBank/DDBJ databases">
        <title>Sequencing the genomes of 1000 actinobacteria strains.</title>
        <authorList>
            <person name="Klenk H.-P."/>
        </authorList>
    </citation>
    <scope>NUCLEOTIDE SEQUENCE [LARGE SCALE GENOMIC DNA]</scope>
    <source>
        <strain evidence="1 2">DSM 45823</strain>
    </source>
</reference>
<dbReference type="EC" id="2.7.11.1" evidence="1"/>
<protein>
    <submittedName>
        <fullName evidence="1">Serine/threonine-protein kinase RsbW</fullName>
        <ecNumber evidence="1">2.7.11.1</ecNumber>
    </submittedName>
</protein>
<dbReference type="GO" id="GO:0004674">
    <property type="term" value="F:protein serine/threonine kinase activity"/>
    <property type="evidence" value="ECO:0007669"/>
    <property type="project" value="UniProtKB-EC"/>
</dbReference>
<sequence>MPAEMPADVHPAVRDVVTVKLPADSAYLSVLRTATAGLAARLDFTLDEIEDLRIAVDEACAMLLPQAVPGTDLECQFELTGEAMRIAVSVLTVDGLVPSRETFAWTVLSALAGDVDSTVGADDRVIVMLQKRRGATGAK</sequence>
<keyword evidence="1" id="KW-0418">Kinase</keyword>
<proteinExistence type="predicted"/>
<accession>A0A7W3N4Q1</accession>
<keyword evidence="1" id="KW-0808">Transferase</keyword>
<evidence type="ECO:0000313" key="1">
    <source>
        <dbReference type="EMBL" id="MBA9007465.1"/>
    </source>
</evidence>